<sequence length="26" mass="3064">MDLMALHSTPLLLKAWSCFFPPRLFQ</sequence>
<proteinExistence type="predicted"/>
<evidence type="ECO:0000313" key="1">
    <source>
        <dbReference type="EMBL" id="JAH19383.1"/>
    </source>
</evidence>
<accession>A0A0E9QTG5</accession>
<organism evidence="1">
    <name type="scientific">Anguilla anguilla</name>
    <name type="common">European freshwater eel</name>
    <name type="synonym">Muraena anguilla</name>
    <dbReference type="NCBI Taxonomy" id="7936"/>
    <lineage>
        <taxon>Eukaryota</taxon>
        <taxon>Metazoa</taxon>
        <taxon>Chordata</taxon>
        <taxon>Craniata</taxon>
        <taxon>Vertebrata</taxon>
        <taxon>Euteleostomi</taxon>
        <taxon>Actinopterygii</taxon>
        <taxon>Neopterygii</taxon>
        <taxon>Teleostei</taxon>
        <taxon>Anguilliformes</taxon>
        <taxon>Anguillidae</taxon>
        <taxon>Anguilla</taxon>
    </lineage>
</organism>
<protein>
    <submittedName>
        <fullName evidence="1">Uncharacterized protein</fullName>
    </submittedName>
</protein>
<reference evidence="1" key="2">
    <citation type="journal article" date="2015" name="Fish Shellfish Immunol.">
        <title>Early steps in the European eel (Anguilla anguilla)-Vibrio vulnificus interaction in the gills: Role of the RtxA13 toxin.</title>
        <authorList>
            <person name="Callol A."/>
            <person name="Pajuelo D."/>
            <person name="Ebbesson L."/>
            <person name="Teles M."/>
            <person name="MacKenzie S."/>
            <person name="Amaro C."/>
        </authorList>
    </citation>
    <scope>NUCLEOTIDE SEQUENCE</scope>
</reference>
<name>A0A0E9QTG5_ANGAN</name>
<reference evidence="1" key="1">
    <citation type="submission" date="2014-11" db="EMBL/GenBank/DDBJ databases">
        <authorList>
            <person name="Amaro Gonzalez C."/>
        </authorList>
    </citation>
    <scope>NUCLEOTIDE SEQUENCE</scope>
</reference>
<dbReference type="AlphaFoldDB" id="A0A0E9QTG5"/>
<dbReference type="EMBL" id="GBXM01089194">
    <property type="protein sequence ID" value="JAH19383.1"/>
    <property type="molecule type" value="Transcribed_RNA"/>
</dbReference>